<dbReference type="HOGENOM" id="CLU_1237012_0_0_1"/>
<dbReference type="EnsemblProtists" id="EOD35468">
    <property type="protein sequence ID" value="EOD35468"/>
    <property type="gene ID" value="EMIHUDRAFT_79047"/>
</dbReference>
<dbReference type="PaxDb" id="2903-EOD35468"/>
<sequence length="224" mass="23558">MKNAGIRTGTLACTNSISGTRRDASRMHVLQFEVCFRSLSSVTKRRAGELATERDPRVAGGDGRPSGDATNRGAAPAGNRRVARETSAVDDFARNDHAGGNTAAAVRAGRRRGDVHRAVAADGSSVAGHNRCLHASFGRPAKARSHKMSAEATSGRREQTRRGGWIGASLTGSASTAGARRGTMHGRRGAGTAMARRSSCVTRTVRGARRRAAGNVRRSTLADR</sequence>
<dbReference type="GeneID" id="17280738"/>
<dbReference type="KEGG" id="ehx:EMIHUDRAFT_79047"/>
<protein>
    <submittedName>
        <fullName evidence="2">Uncharacterized protein</fullName>
    </submittedName>
</protein>
<reference evidence="2" key="2">
    <citation type="submission" date="2024-10" db="UniProtKB">
        <authorList>
            <consortium name="EnsemblProtists"/>
        </authorList>
    </citation>
    <scope>IDENTIFICATION</scope>
</reference>
<evidence type="ECO:0000313" key="2">
    <source>
        <dbReference type="EnsemblProtists" id="EOD35468"/>
    </source>
</evidence>
<keyword evidence="3" id="KW-1185">Reference proteome</keyword>
<feature type="compositionally biased region" description="Basic and acidic residues" evidence="1">
    <location>
        <begin position="46"/>
        <end position="57"/>
    </location>
</feature>
<evidence type="ECO:0000256" key="1">
    <source>
        <dbReference type="SAM" id="MobiDB-lite"/>
    </source>
</evidence>
<organism evidence="2 3">
    <name type="scientific">Emiliania huxleyi (strain CCMP1516)</name>
    <dbReference type="NCBI Taxonomy" id="280463"/>
    <lineage>
        <taxon>Eukaryota</taxon>
        <taxon>Haptista</taxon>
        <taxon>Haptophyta</taxon>
        <taxon>Prymnesiophyceae</taxon>
        <taxon>Isochrysidales</taxon>
        <taxon>Noelaerhabdaceae</taxon>
        <taxon>Emiliania</taxon>
    </lineage>
</organism>
<dbReference type="Proteomes" id="UP000013827">
    <property type="component" value="Unassembled WGS sequence"/>
</dbReference>
<dbReference type="AlphaFoldDB" id="A0A0D3KI83"/>
<feature type="compositionally biased region" description="Low complexity" evidence="1">
    <location>
        <begin position="167"/>
        <end position="179"/>
    </location>
</feature>
<feature type="compositionally biased region" description="Low complexity" evidence="1">
    <location>
        <begin position="190"/>
        <end position="205"/>
    </location>
</feature>
<feature type="compositionally biased region" description="Low complexity" evidence="1">
    <location>
        <begin position="98"/>
        <end position="107"/>
    </location>
</feature>
<reference evidence="3" key="1">
    <citation type="journal article" date="2013" name="Nature">
        <title>Pan genome of the phytoplankton Emiliania underpins its global distribution.</title>
        <authorList>
            <person name="Read B.A."/>
            <person name="Kegel J."/>
            <person name="Klute M.J."/>
            <person name="Kuo A."/>
            <person name="Lefebvre S.C."/>
            <person name="Maumus F."/>
            <person name="Mayer C."/>
            <person name="Miller J."/>
            <person name="Monier A."/>
            <person name="Salamov A."/>
            <person name="Young J."/>
            <person name="Aguilar M."/>
            <person name="Claverie J.M."/>
            <person name="Frickenhaus S."/>
            <person name="Gonzalez K."/>
            <person name="Herman E.K."/>
            <person name="Lin Y.C."/>
            <person name="Napier J."/>
            <person name="Ogata H."/>
            <person name="Sarno A.F."/>
            <person name="Shmutz J."/>
            <person name="Schroeder D."/>
            <person name="de Vargas C."/>
            <person name="Verret F."/>
            <person name="von Dassow P."/>
            <person name="Valentin K."/>
            <person name="Van de Peer Y."/>
            <person name="Wheeler G."/>
            <person name="Dacks J.B."/>
            <person name="Delwiche C.F."/>
            <person name="Dyhrman S.T."/>
            <person name="Glockner G."/>
            <person name="John U."/>
            <person name="Richards T."/>
            <person name="Worden A.Z."/>
            <person name="Zhang X."/>
            <person name="Grigoriev I.V."/>
            <person name="Allen A.E."/>
            <person name="Bidle K."/>
            <person name="Borodovsky M."/>
            <person name="Bowler C."/>
            <person name="Brownlee C."/>
            <person name="Cock J.M."/>
            <person name="Elias M."/>
            <person name="Gladyshev V.N."/>
            <person name="Groth M."/>
            <person name="Guda C."/>
            <person name="Hadaegh A."/>
            <person name="Iglesias-Rodriguez M.D."/>
            <person name="Jenkins J."/>
            <person name="Jones B.M."/>
            <person name="Lawson T."/>
            <person name="Leese F."/>
            <person name="Lindquist E."/>
            <person name="Lobanov A."/>
            <person name="Lomsadze A."/>
            <person name="Malik S.B."/>
            <person name="Marsh M.E."/>
            <person name="Mackinder L."/>
            <person name="Mock T."/>
            <person name="Mueller-Roeber B."/>
            <person name="Pagarete A."/>
            <person name="Parker M."/>
            <person name="Probert I."/>
            <person name="Quesneville H."/>
            <person name="Raines C."/>
            <person name="Rensing S.A."/>
            <person name="Riano-Pachon D.M."/>
            <person name="Richier S."/>
            <person name="Rokitta S."/>
            <person name="Shiraiwa Y."/>
            <person name="Soanes D.M."/>
            <person name="van der Giezen M."/>
            <person name="Wahlund T.M."/>
            <person name="Williams B."/>
            <person name="Wilson W."/>
            <person name="Wolfe G."/>
            <person name="Wurch L.L."/>
        </authorList>
    </citation>
    <scope>NUCLEOTIDE SEQUENCE</scope>
</reference>
<name>A0A0D3KI83_EMIH1</name>
<feature type="region of interest" description="Disordered" evidence="1">
    <location>
        <begin position="45"/>
        <end position="112"/>
    </location>
</feature>
<proteinExistence type="predicted"/>
<feature type="region of interest" description="Disordered" evidence="1">
    <location>
        <begin position="137"/>
        <end position="224"/>
    </location>
</feature>
<evidence type="ECO:0000313" key="3">
    <source>
        <dbReference type="Proteomes" id="UP000013827"/>
    </source>
</evidence>
<dbReference type="RefSeq" id="XP_005787897.1">
    <property type="nucleotide sequence ID" value="XM_005787840.1"/>
</dbReference>
<accession>A0A0D3KI83</accession>